<dbReference type="PANTHER" id="PTHR30483">
    <property type="entry name" value="LEUCINE-SPECIFIC-BINDING PROTEIN"/>
    <property type="match status" value="1"/>
</dbReference>
<comment type="subcellular location">
    <subcellularLocation>
        <location evidence="1">Membrane</location>
    </subcellularLocation>
</comment>
<dbReference type="InterPro" id="IPR001828">
    <property type="entry name" value="ANF_lig-bd_rcpt"/>
</dbReference>
<dbReference type="SUPFAM" id="SSF53822">
    <property type="entry name" value="Periplasmic binding protein-like I"/>
    <property type="match status" value="1"/>
</dbReference>
<dbReference type="InterPro" id="IPR028082">
    <property type="entry name" value="Peripla_BP_I"/>
</dbReference>
<protein>
    <recommendedName>
        <fullName evidence="5">Receptor ligand binding region domain-containing protein</fullName>
    </recommendedName>
</protein>
<dbReference type="EMBL" id="BARV01002251">
    <property type="protein sequence ID" value="GAH90562.1"/>
    <property type="molecule type" value="Genomic_DNA"/>
</dbReference>
<sequence>TLGMDDKIFVLADAQYVEGLIAIIPEPPSLARYSQDPRAVNFWRDFSNYLSQMDDSDISIDGPGLYAPYCYDSVFIIIEAMKRSNSISPKDYIDELKTTSYDGLVGHIEFDSNGDRVNPLSTVFIVKDGAWTRY</sequence>
<reference evidence="6" key="1">
    <citation type="journal article" date="2014" name="Front. Microbiol.">
        <title>High frequency of phylogenetically diverse reductive dehalogenase-homologous genes in deep subseafloor sedimentary metagenomes.</title>
        <authorList>
            <person name="Kawai M."/>
            <person name="Futagami T."/>
            <person name="Toyoda A."/>
            <person name="Takaki Y."/>
            <person name="Nishi S."/>
            <person name="Hori S."/>
            <person name="Arai W."/>
            <person name="Tsubouchi T."/>
            <person name="Morono Y."/>
            <person name="Uchiyama I."/>
            <person name="Ito T."/>
            <person name="Fujiyama A."/>
            <person name="Inagaki F."/>
            <person name="Takami H."/>
        </authorList>
    </citation>
    <scope>NUCLEOTIDE SEQUENCE</scope>
    <source>
        <strain evidence="6">Expedition CK06-06</strain>
    </source>
</reference>
<dbReference type="Gene3D" id="3.40.50.2300">
    <property type="match status" value="1"/>
</dbReference>
<comment type="caution">
    <text evidence="6">The sequence shown here is derived from an EMBL/GenBank/DDBJ whole genome shotgun (WGS) entry which is preliminary data.</text>
</comment>
<feature type="non-terminal residue" evidence="6">
    <location>
        <position position="1"/>
    </location>
</feature>
<dbReference type="InterPro" id="IPR051010">
    <property type="entry name" value="BCAA_transport"/>
</dbReference>
<dbReference type="Pfam" id="PF01094">
    <property type="entry name" value="ANF_receptor"/>
    <property type="match status" value="1"/>
</dbReference>
<keyword evidence="4" id="KW-0472">Membrane</keyword>
<evidence type="ECO:0000256" key="4">
    <source>
        <dbReference type="ARBA" id="ARBA00023136"/>
    </source>
</evidence>
<keyword evidence="2" id="KW-0812">Transmembrane</keyword>
<name>X1J9C8_9ZZZZ</name>
<evidence type="ECO:0000313" key="6">
    <source>
        <dbReference type="EMBL" id="GAH90562.1"/>
    </source>
</evidence>
<evidence type="ECO:0000256" key="1">
    <source>
        <dbReference type="ARBA" id="ARBA00004370"/>
    </source>
</evidence>
<evidence type="ECO:0000259" key="5">
    <source>
        <dbReference type="Pfam" id="PF01094"/>
    </source>
</evidence>
<evidence type="ECO:0000256" key="3">
    <source>
        <dbReference type="ARBA" id="ARBA00022989"/>
    </source>
</evidence>
<dbReference type="GO" id="GO:0016020">
    <property type="term" value="C:membrane"/>
    <property type="evidence" value="ECO:0007669"/>
    <property type="project" value="UniProtKB-SubCell"/>
</dbReference>
<gene>
    <name evidence="6" type="ORF">S06H3_05937</name>
</gene>
<proteinExistence type="predicted"/>
<accession>X1J9C8</accession>
<evidence type="ECO:0000256" key="2">
    <source>
        <dbReference type="ARBA" id="ARBA00022692"/>
    </source>
</evidence>
<dbReference type="AlphaFoldDB" id="X1J9C8"/>
<keyword evidence="3" id="KW-1133">Transmembrane helix</keyword>
<organism evidence="6">
    <name type="scientific">marine sediment metagenome</name>
    <dbReference type="NCBI Taxonomy" id="412755"/>
    <lineage>
        <taxon>unclassified sequences</taxon>
        <taxon>metagenomes</taxon>
        <taxon>ecological metagenomes</taxon>
    </lineage>
</organism>
<dbReference type="PANTHER" id="PTHR30483:SF6">
    <property type="entry name" value="PERIPLASMIC BINDING PROTEIN OF ABC TRANSPORTER FOR NATURAL AMINO ACIDS"/>
    <property type="match status" value="1"/>
</dbReference>
<feature type="domain" description="Receptor ligand binding region" evidence="5">
    <location>
        <begin position="55"/>
        <end position="124"/>
    </location>
</feature>